<protein>
    <submittedName>
        <fullName evidence="9">Cytochrome P450</fullName>
    </submittedName>
</protein>
<dbReference type="GO" id="GO:0005506">
    <property type="term" value="F:iron ion binding"/>
    <property type="evidence" value="ECO:0007669"/>
    <property type="project" value="InterPro"/>
</dbReference>
<gene>
    <name evidence="9" type="ORF">TPAR_08759</name>
</gene>
<dbReference type="InterPro" id="IPR002401">
    <property type="entry name" value="Cyt_P450_E_grp-I"/>
</dbReference>
<dbReference type="InterPro" id="IPR036396">
    <property type="entry name" value="Cyt_P450_sf"/>
</dbReference>
<comment type="caution">
    <text evidence="9">The sequence shown here is derived from an EMBL/GenBank/DDBJ whole genome shotgun (WGS) entry which is preliminary data.</text>
</comment>
<dbReference type="InterPro" id="IPR001128">
    <property type="entry name" value="Cyt_P450"/>
</dbReference>
<keyword evidence="6 8" id="KW-0408">Iron</keyword>
<name>A0A2S4KLI6_9HYPO</name>
<organism evidence="9 10">
    <name type="scientific">Tolypocladium paradoxum</name>
    <dbReference type="NCBI Taxonomy" id="94208"/>
    <lineage>
        <taxon>Eukaryota</taxon>
        <taxon>Fungi</taxon>
        <taxon>Dikarya</taxon>
        <taxon>Ascomycota</taxon>
        <taxon>Pezizomycotina</taxon>
        <taxon>Sordariomycetes</taxon>
        <taxon>Hypocreomycetidae</taxon>
        <taxon>Hypocreales</taxon>
        <taxon>Ophiocordycipitaceae</taxon>
        <taxon>Tolypocladium</taxon>
    </lineage>
</organism>
<dbReference type="Gene3D" id="1.10.630.10">
    <property type="entry name" value="Cytochrome P450"/>
    <property type="match status" value="1"/>
</dbReference>
<evidence type="ECO:0000256" key="2">
    <source>
        <dbReference type="ARBA" id="ARBA00005179"/>
    </source>
</evidence>
<dbReference type="Pfam" id="PF00067">
    <property type="entry name" value="p450"/>
    <property type="match status" value="1"/>
</dbReference>
<keyword evidence="10" id="KW-1185">Reference proteome</keyword>
<keyword evidence="7" id="KW-0503">Monooxygenase</keyword>
<proteinExistence type="predicted"/>
<evidence type="ECO:0000256" key="7">
    <source>
        <dbReference type="ARBA" id="ARBA00023033"/>
    </source>
</evidence>
<reference evidence="9 10" key="1">
    <citation type="submission" date="2018-01" db="EMBL/GenBank/DDBJ databases">
        <title>Harnessing the power of phylogenomics to disentangle the directionality and signatures of interkingdom host jumping in the parasitic fungal genus Tolypocladium.</title>
        <authorList>
            <person name="Quandt C.A."/>
            <person name="Patterson W."/>
            <person name="Spatafora J.W."/>
        </authorList>
    </citation>
    <scope>NUCLEOTIDE SEQUENCE [LARGE SCALE GENOMIC DNA]</scope>
    <source>
        <strain evidence="9 10">NRBC 100945</strain>
    </source>
</reference>
<dbReference type="OrthoDB" id="4922772at2759"/>
<keyword evidence="3 8" id="KW-0349">Heme</keyword>
<evidence type="ECO:0000256" key="1">
    <source>
        <dbReference type="ARBA" id="ARBA00001971"/>
    </source>
</evidence>
<keyword evidence="4 8" id="KW-0479">Metal-binding</keyword>
<dbReference type="Proteomes" id="UP000237481">
    <property type="component" value="Unassembled WGS sequence"/>
</dbReference>
<dbReference type="GO" id="GO:0004497">
    <property type="term" value="F:monooxygenase activity"/>
    <property type="evidence" value="ECO:0007669"/>
    <property type="project" value="UniProtKB-KW"/>
</dbReference>
<dbReference type="PRINTS" id="PR00463">
    <property type="entry name" value="EP450I"/>
</dbReference>
<dbReference type="InterPro" id="IPR050121">
    <property type="entry name" value="Cytochrome_P450_monoxygenase"/>
</dbReference>
<evidence type="ECO:0000256" key="6">
    <source>
        <dbReference type="ARBA" id="ARBA00023004"/>
    </source>
</evidence>
<evidence type="ECO:0000313" key="10">
    <source>
        <dbReference type="Proteomes" id="UP000237481"/>
    </source>
</evidence>
<dbReference type="GO" id="GO:0020037">
    <property type="term" value="F:heme binding"/>
    <property type="evidence" value="ECO:0007669"/>
    <property type="project" value="InterPro"/>
</dbReference>
<dbReference type="EMBL" id="PKSG01001110">
    <property type="protein sequence ID" value="POR31037.1"/>
    <property type="molecule type" value="Genomic_DNA"/>
</dbReference>
<dbReference type="PRINTS" id="PR00385">
    <property type="entry name" value="P450"/>
</dbReference>
<dbReference type="AlphaFoldDB" id="A0A2S4KLI6"/>
<evidence type="ECO:0000313" key="9">
    <source>
        <dbReference type="EMBL" id="POR31037.1"/>
    </source>
</evidence>
<evidence type="ECO:0000256" key="5">
    <source>
        <dbReference type="ARBA" id="ARBA00023002"/>
    </source>
</evidence>
<dbReference type="PANTHER" id="PTHR24305:SF107">
    <property type="entry name" value="P450, PUTATIVE (EUROFUNG)-RELATED"/>
    <property type="match status" value="1"/>
</dbReference>
<dbReference type="PANTHER" id="PTHR24305">
    <property type="entry name" value="CYTOCHROME P450"/>
    <property type="match status" value="1"/>
</dbReference>
<comment type="pathway">
    <text evidence="2">Secondary metabolite biosynthesis.</text>
</comment>
<comment type="cofactor">
    <cofactor evidence="1 8">
        <name>heme</name>
        <dbReference type="ChEBI" id="CHEBI:30413"/>
    </cofactor>
</comment>
<keyword evidence="5" id="KW-0560">Oxidoreductase</keyword>
<dbReference type="STRING" id="94208.A0A2S4KLI6"/>
<dbReference type="SUPFAM" id="SSF48264">
    <property type="entry name" value="Cytochrome P450"/>
    <property type="match status" value="1"/>
</dbReference>
<evidence type="ECO:0000256" key="8">
    <source>
        <dbReference type="PIRSR" id="PIRSR602401-1"/>
    </source>
</evidence>
<accession>A0A2S4KLI6</accession>
<evidence type="ECO:0000256" key="4">
    <source>
        <dbReference type="ARBA" id="ARBA00022723"/>
    </source>
</evidence>
<sequence>MDMSLSRAVVVMLAIALMSFLLSLNRARTKFRRLEAQGIPIMPHSFLLGHLLVARQFYRDWASDANFIQTFGYYMSLHWKKFFPTEAQYPPVIYVDLWPIATPMAFSMKAYVSNQMEIGQSLPKSPMQGEFLRPISDGKDLNCMHGEEWRTWRSIFNPGFSQSNIRLWIPAILEEVETFAETIRSLAGRNGDWGQVFLLEKMSGNLAFDVIGRVVLDARLGSQSLNPSPFSVAYREQLERMEITLNPGKLLWRQTPMFKFAVQRKRRQLFDMLRPYIMTNLETADTISGPRTVIHAAVGEKSRDVAASSLLGASGASEPFVEHVFYQLMIFFFGGDDAISITIPWLFKHLQSHPECVAKLRDEHDALLGSDPRVSAARIREAPHILDSLLYTTAVIKESLRLNPATITIREGQPDFVFHIEGSQTPWPTEGFDLFDSSLTIHRDPENFPQPLEFIPERFLVPKGNDMHPPKNVWRGFQLGPRKCIGQEMALVVMKLVLVLVIRDFEIELAWDDWDAMKRAEGCTAQRQEVEGERMYTTGKATSHPKDGAPVHVRLRGS</sequence>
<evidence type="ECO:0000256" key="3">
    <source>
        <dbReference type="ARBA" id="ARBA00022617"/>
    </source>
</evidence>
<dbReference type="GO" id="GO:0016705">
    <property type="term" value="F:oxidoreductase activity, acting on paired donors, with incorporation or reduction of molecular oxygen"/>
    <property type="evidence" value="ECO:0007669"/>
    <property type="project" value="InterPro"/>
</dbReference>
<feature type="binding site" description="axial binding residue" evidence="8">
    <location>
        <position position="484"/>
    </location>
    <ligand>
        <name>heme</name>
        <dbReference type="ChEBI" id="CHEBI:30413"/>
    </ligand>
    <ligandPart>
        <name>Fe</name>
        <dbReference type="ChEBI" id="CHEBI:18248"/>
    </ligandPart>
</feature>